<evidence type="ECO:0000256" key="8">
    <source>
        <dbReference type="ARBA" id="ARBA00023065"/>
    </source>
</evidence>
<feature type="chain" id="PRO_5021408010" evidence="15">
    <location>
        <begin position="28"/>
        <end position="796"/>
    </location>
</feature>
<protein>
    <submittedName>
        <fullName evidence="18">TonB-dependent receptor</fullName>
    </submittedName>
</protein>
<evidence type="ECO:0000256" key="5">
    <source>
        <dbReference type="ARBA" id="ARBA00022692"/>
    </source>
</evidence>
<keyword evidence="4" id="KW-0410">Iron transport</keyword>
<evidence type="ECO:0000256" key="3">
    <source>
        <dbReference type="ARBA" id="ARBA00022452"/>
    </source>
</evidence>
<dbReference type="InterPro" id="IPR039426">
    <property type="entry name" value="TonB-dep_rcpt-like"/>
</dbReference>
<evidence type="ECO:0000256" key="14">
    <source>
        <dbReference type="SAM" id="MobiDB-lite"/>
    </source>
</evidence>
<sequence>MPIVKRRHACVALSTMTFMASTSLAGAASLTHTHPHLQTHSAGASTKKKPHAVSAQSSEVISVHAAGENGAYGKVRHIAGGGLMAVQTGGDMRSTVTSEYINKQASTTTAYQAVSLAPGANLSQSDPYGFAANSLLSVRGLGGNEIGQVWEGMPVNDIETYNGYPTYWADGEDIDSVSLTQGSSSITAPVVNASGGQVTTSMRDPAHKMGGLIDYSYGTLNLQRFYGRFDTGDIGNTGLSAYVSFSNGTAKNSLGPGRQMRRHIDFGFKKEFANGDQMKLVGSYVDMNYMYNPNPTLADWQASGRSYAWNGTFSPGSSDYWRQNRWKWEQIMMSLPSDFTLPGKVKLNVTPYFLYAMQNSPASSTLSSDGNYYGTEPVSVSIPDAQASGGSVRSDYVGVQSVGGFNASLSRQFGVQKVTLGYWYQYSVDDLSMPFSSVDSIGNAASAWSLQNVTMGNGQPYLAEKEHTVTQTNALYLQDEISLLNDRLKIVGGIKTLMMSKAGTNGLPGTQYHVGANNFQPLPRVSATYKIDSHNQVFINASTNTLMPIDDTLYNSYSGGAVSTQGNPAIKPEYSISEELGYRYQDKIVHASLALFNYNFTNRQVSSLRYVNNVPVYSTINGGGQTSRGVDFEAGLMPFYGFSPYVSVEYLHATIDNNIQVGNDYLPTAGKTAVRSPSFQGSFGLVYDYKNFFGTFSFKYTGAQYSTFMNDEKMPAYKTFNLSLGYRLPSVGFVKHPEIRVAFINLTDEKVLSGIASPQLDAQTARGIYGTSIDGSSPGYYIAPRFTTAMTVAAGF</sequence>
<dbReference type="PANTHER" id="PTHR32552:SF89">
    <property type="entry name" value="CATECHOLATE SIDEROPHORE RECEPTOR FIU"/>
    <property type="match status" value="1"/>
</dbReference>
<keyword evidence="6 15" id="KW-0732">Signal</keyword>
<accession>A0A4Y3M610</accession>
<keyword evidence="11 12" id="KW-0998">Cell outer membrane</keyword>
<keyword evidence="18" id="KW-0675">Receptor</keyword>
<dbReference type="Pfam" id="PF07715">
    <property type="entry name" value="Plug"/>
    <property type="match status" value="1"/>
</dbReference>
<dbReference type="Pfam" id="PF00593">
    <property type="entry name" value="TonB_dep_Rec_b-barrel"/>
    <property type="match status" value="1"/>
</dbReference>
<evidence type="ECO:0000256" key="1">
    <source>
        <dbReference type="ARBA" id="ARBA00004571"/>
    </source>
</evidence>
<feature type="domain" description="TonB-dependent receptor plug" evidence="17">
    <location>
        <begin position="93"/>
        <end position="187"/>
    </location>
</feature>
<evidence type="ECO:0000259" key="17">
    <source>
        <dbReference type="Pfam" id="PF07715"/>
    </source>
</evidence>
<dbReference type="PANTHER" id="PTHR32552">
    <property type="entry name" value="FERRICHROME IRON RECEPTOR-RELATED"/>
    <property type="match status" value="1"/>
</dbReference>
<evidence type="ECO:0000313" key="19">
    <source>
        <dbReference type="Proteomes" id="UP000320772"/>
    </source>
</evidence>
<dbReference type="Gene3D" id="2.170.130.10">
    <property type="entry name" value="TonB-dependent receptor, plug domain"/>
    <property type="match status" value="1"/>
</dbReference>
<evidence type="ECO:0000256" key="6">
    <source>
        <dbReference type="ARBA" id="ARBA00022729"/>
    </source>
</evidence>
<evidence type="ECO:0000256" key="12">
    <source>
        <dbReference type="PROSITE-ProRule" id="PRU01360"/>
    </source>
</evidence>
<keyword evidence="10 12" id="KW-0472">Membrane</keyword>
<dbReference type="RefSeq" id="WP_062508193.1">
    <property type="nucleotide sequence ID" value="NZ_BAQZ01000034.1"/>
</dbReference>
<name>A0A4Y3M610_9PROT</name>
<dbReference type="Proteomes" id="UP000320772">
    <property type="component" value="Unassembled WGS sequence"/>
</dbReference>
<proteinExistence type="inferred from homology"/>
<dbReference type="InterPro" id="IPR012910">
    <property type="entry name" value="Plug_dom"/>
</dbReference>
<dbReference type="PROSITE" id="PS52016">
    <property type="entry name" value="TONB_DEPENDENT_REC_3"/>
    <property type="match status" value="1"/>
</dbReference>
<evidence type="ECO:0000256" key="13">
    <source>
        <dbReference type="RuleBase" id="RU003357"/>
    </source>
</evidence>
<evidence type="ECO:0000256" key="4">
    <source>
        <dbReference type="ARBA" id="ARBA00022496"/>
    </source>
</evidence>
<keyword evidence="7" id="KW-0408">Iron</keyword>
<dbReference type="InterPro" id="IPR036942">
    <property type="entry name" value="Beta-barrel_TonB_sf"/>
</dbReference>
<keyword evidence="3 12" id="KW-1134">Transmembrane beta strand</keyword>
<comment type="subcellular location">
    <subcellularLocation>
        <location evidence="1 12">Cell outer membrane</location>
        <topology evidence="1 12">Multi-pass membrane protein</topology>
    </subcellularLocation>
</comment>
<dbReference type="InterPro" id="IPR000531">
    <property type="entry name" value="Beta-barrel_TonB"/>
</dbReference>
<feature type="region of interest" description="Disordered" evidence="14">
    <location>
        <begin position="35"/>
        <end position="56"/>
    </location>
</feature>
<dbReference type="InterPro" id="IPR037066">
    <property type="entry name" value="Plug_dom_sf"/>
</dbReference>
<dbReference type="AlphaFoldDB" id="A0A4Y3M610"/>
<dbReference type="SUPFAM" id="SSF56935">
    <property type="entry name" value="Porins"/>
    <property type="match status" value="1"/>
</dbReference>
<dbReference type="STRING" id="586239.AD943_03870"/>
<feature type="signal peptide" evidence="15">
    <location>
        <begin position="1"/>
        <end position="27"/>
    </location>
</feature>
<keyword evidence="19" id="KW-1185">Reference proteome</keyword>
<evidence type="ECO:0000256" key="11">
    <source>
        <dbReference type="ARBA" id="ARBA00023237"/>
    </source>
</evidence>
<keyword evidence="5 12" id="KW-0812">Transmembrane</keyword>
<dbReference type="GO" id="GO:0009279">
    <property type="term" value="C:cell outer membrane"/>
    <property type="evidence" value="ECO:0007669"/>
    <property type="project" value="UniProtKB-SubCell"/>
</dbReference>
<comment type="caution">
    <text evidence="18">The sequence shown here is derived from an EMBL/GenBank/DDBJ whole genome shotgun (WGS) entry which is preliminary data.</text>
</comment>
<keyword evidence="2 12" id="KW-0813">Transport</keyword>
<evidence type="ECO:0000256" key="15">
    <source>
        <dbReference type="SAM" id="SignalP"/>
    </source>
</evidence>
<reference evidence="18 19" key="1">
    <citation type="submission" date="2019-06" db="EMBL/GenBank/DDBJ databases">
        <title>Whole genome shotgun sequence of Gluconobacter roseus NBRC 3990.</title>
        <authorList>
            <person name="Hosoyama A."/>
            <person name="Uohara A."/>
            <person name="Ohji S."/>
            <person name="Ichikawa N."/>
        </authorList>
    </citation>
    <scope>NUCLEOTIDE SEQUENCE [LARGE SCALE GENOMIC DNA]</scope>
    <source>
        <strain evidence="18 19">NBRC 3990</strain>
    </source>
</reference>
<evidence type="ECO:0000256" key="7">
    <source>
        <dbReference type="ARBA" id="ARBA00023004"/>
    </source>
</evidence>
<dbReference type="Gene3D" id="2.40.170.20">
    <property type="entry name" value="TonB-dependent receptor, beta-barrel domain"/>
    <property type="match status" value="1"/>
</dbReference>
<evidence type="ECO:0000313" key="18">
    <source>
        <dbReference type="EMBL" id="GEB03476.1"/>
    </source>
</evidence>
<comment type="similarity">
    <text evidence="12 13">Belongs to the TonB-dependent receptor family.</text>
</comment>
<evidence type="ECO:0000256" key="9">
    <source>
        <dbReference type="ARBA" id="ARBA00023077"/>
    </source>
</evidence>
<feature type="domain" description="TonB-dependent receptor-like beta-barrel" evidence="16">
    <location>
        <begin position="287"/>
        <end position="745"/>
    </location>
</feature>
<dbReference type="EMBL" id="BJLY01000002">
    <property type="protein sequence ID" value="GEB03476.1"/>
    <property type="molecule type" value="Genomic_DNA"/>
</dbReference>
<gene>
    <name evidence="18" type="ORF">GRO01_10520</name>
</gene>
<dbReference type="GO" id="GO:0015344">
    <property type="term" value="F:siderophore uptake transmembrane transporter activity"/>
    <property type="evidence" value="ECO:0007669"/>
    <property type="project" value="TreeGrafter"/>
</dbReference>
<evidence type="ECO:0000259" key="16">
    <source>
        <dbReference type="Pfam" id="PF00593"/>
    </source>
</evidence>
<evidence type="ECO:0000256" key="2">
    <source>
        <dbReference type="ARBA" id="ARBA00022448"/>
    </source>
</evidence>
<keyword evidence="8" id="KW-0406">Ion transport</keyword>
<evidence type="ECO:0000256" key="10">
    <source>
        <dbReference type="ARBA" id="ARBA00023136"/>
    </source>
</evidence>
<keyword evidence="9 13" id="KW-0798">TonB box</keyword>
<organism evidence="18 19">
    <name type="scientific">Gluconobacter roseus NBRC 3990</name>
    <dbReference type="NCBI Taxonomy" id="1307950"/>
    <lineage>
        <taxon>Bacteria</taxon>
        <taxon>Pseudomonadati</taxon>
        <taxon>Pseudomonadota</taxon>
        <taxon>Alphaproteobacteria</taxon>
        <taxon>Acetobacterales</taxon>
        <taxon>Acetobacteraceae</taxon>
        <taxon>Gluconobacter</taxon>
    </lineage>
</organism>